<dbReference type="PROSITE" id="PS50305">
    <property type="entry name" value="SIRTUIN"/>
    <property type="match status" value="1"/>
</dbReference>
<dbReference type="GO" id="GO:0017136">
    <property type="term" value="F:histone deacetylase activity, NAD-dependent"/>
    <property type="evidence" value="ECO:0007669"/>
    <property type="project" value="TreeGrafter"/>
</dbReference>
<dbReference type="CDD" id="cd01408">
    <property type="entry name" value="SIRT1"/>
    <property type="match status" value="1"/>
</dbReference>
<keyword evidence="6" id="KW-0520">NAD</keyword>
<feature type="coiled-coil region" evidence="8">
    <location>
        <begin position="291"/>
        <end position="318"/>
    </location>
</feature>
<feature type="binding site" evidence="7">
    <location>
        <position position="178"/>
    </location>
    <ligand>
        <name>Zn(2+)</name>
        <dbReference type="ChEBI" id="CHEBI:29105"/>
    </ligand>
</feature>
<evidence type="ECO:0000256" key="1">
    <source>
        <dbReference type="ARBA" id="ARBA00001947"/>
    </source>
</evidence>
<organism evidence="11 12">
    <name type="scientific">Hirsutella minnesotensis 3608</name>
    <dbReference type="NCBI Taxonomy" id="1043627"/>
    <lineage>
        <taxon>Eukaryota</taxon>
        <taxon>Fungi</taxon>
        <taxon>Dikarya</taxon>
        <taxon>Ascomycota</taxon>
        <taxon>Pezizomycotina</taxon>
        <taxon>Sordariomycetes</taxon>
        <taxon>Hypocreomycetidae</taxon>
        <taxon>Hypocreales</taxon>
        <taxon>Ophiocordycipitaceae</taxon>
        <taxon>Hirsutella</taxon>
    </lineage>
</organism>
<feature type="binding site" evidence="7">
    <location>
        <position position="183"/>
    </location>
    <ligand>
        <name>Zn(2+)</name>
        <dbReference type="ChEBI" id="CHEBI:29105"/>
    </ligand>
</feature>
<dbReference type="PANTHER" id="PTHR11085:SF6">
    <property type="entry name" value="NAD-DEPENDENT PROTEIN DEACETYLASE SIRTUIN-2"/>
    <property type="match status" value="1"/>
</dbReference>
<evidence type="ECO:0000256" key="6">
    <source>
        <dbReference type="ARBA" id="ARBA00023027"/>
    </source>
</evidence>
<accession>A0A0F7ZUH2</accession>
<feature type="domain" description="Deacetylase sirtuin-type" evidence="10">
    <location>
        <begin position="16"/>
        <end position="278"/>
    </location>
</feature>
<dbReference type="GO" id="GO:0070403">
    <property type="term" value="F:NAD+ binding"/>
    <property type="evidence" value="ECO:0007669"/>
    <property type="project" value="InterPro"/>
</dbReference>
<comment type="similarity">
    <text evidence="2">Belongs to the sirtuin family. Class I subfamily.</text>
</comment>
<dbReference type="InterPro" id="IPR026590">
    <property type="entry name" value="Ssirtuin_cat_dom"/>
</dbReference>
<evidence type="ECO:0000256" key="3">
    <source>
        <dbReference type="ARBA" id="ARBA00022679"/>
    </source>
</evidence>
<reference evidence="11 12" key="1">
    <citation type="journal article" date="2014" name="Genome Biol. Evol.">
        <title>Comparative genomics and transcriptomics analyses reveal divergent lifestyle features of nematode endoparasitic fungus Hirsutella minnesotensis.</title>
        <authorList>
            <person name="Lai Y."/>
            <person name="Liu K."/>
            <person name="Zhang X."/>
            <person name="Zhang X."/>
            <person name="Li K."/>
            <person name="Wang N."/>
            <person name="Shu C."/>
            <person name="Wu Y."/>
            <person name="Wang C."/>
            <person name="Bushley K.E."/>
            <person name="Xiang M."/>
            <person name="Liu X."/>
        </authorList>
    </citation>
    <scope>NUCLEOTIDE SEQUENCE [LARGE SCALE GENOMIC DNA]</scope>
    <source>
        <strain evidence="11 12">3608</strain>
    </source>
</reference>
<evidence type="ECO:0000259" key="10">
    <source>
        <dbReference type="PROSITE" id="PS50305"/>
    </source>
</evidence>
<feature type="compositionally biased region" description="Gly residues" evidence="9">
    <location>
        <begin position="417"/>
        <end position="438"/>
    </location>
</feature>
<gene>
    <name evidence="11" type="ORF">HIM_05767</name>
</gene>
<evidence type="ECO:0000256" key="5">
    <source>
        <dbReference type="ARBA" id="ARBA00022833"/>
    </source>
</evidence>
<comment type="cofactor">
    <cofactor evidence="1">
        <name>Zn(2+)</name>
        <dbReference type="ChEBI" id="CHEBI:29105"/>
    </cofactor>
</comment>
<keyword evidence="8" id="KW-0175">Coiled coil</keyword>
<name>A0A0F7ZUH2_9HYPO</name>
<dbReference type="AlphaFoldDB" id="A0A0F7ZUH2"/>
<dbReference type="PANTHER" id="PTHR11085">
    <property type="entry name" value="NAD-DEPENDENT PROTEIN DEACYLASE SIRTUIN-5, MITOCHONDRIAL-RELATED"/>
    <property type="match status" value="1"/>
</dbReference>
<keyword evidence="12" id="KW-1185">Reference proteome</keyword>
<keyword evidence="4 7" id="KW-0479">Metal-binding</keyword>
<evidence type="ECO:0000256" key="9">
    <source>
        <dbReference type="SAM" id="MobiDB-lite"/>
    </source>
</evidence>
<dbReference type="InterPro" id="IPR029035">
    <property type="entry name" value="DHS-like_NAD/FAD-binding_dom"/>
</dbReference>
<dbReference type="Gene3D" id="3.30.1600.10">
    <property type="entry name" value="SIR2/SIRT2 'Small Domain"/>
    <property type="match status" value="1"/>
</dbReference>
<feature type="region of interest" description="Disordered" evidence="9">
    <location>
        <begin position="324"/>
        <end position="457"/>
    </location>
</feature>
<keyword evidence="3" id="KW-0808">Transferase</keyword>
<feature type="binding site" evidence="7">
    <location>
        <position position="157"/>
    </location>
    <ligand>
        <name>Zn(2+)</name>
        <dbReference type="ChEBI" id="CHEBI:29105"/>
    </ligand>
</feature>
<feature type="binding site" evidence="7">
    <location>
        <position position="154"/>
    </location>
    <ligand>
        <name>Zn(2+)</name>
        <dbReference type="ChEBI" id="CHEBI:29105"/>
    </ligand>
</feature>
<evidence type="ECO:0000313" key="12">
    <source>
        <dbReference type="Proteomes" id="UP000054481"/>
    </source>
</evidence>
<evidence type="ECO:0000256" key="8">
    <source>
        <dbReference type="SAM" id="Coils"/>
    </source>
</evidence>
<evidence type="ECO:0000256" key="2">
    <source>
        <dbReference type="ARBA" id="ARBA00006924"/>
    </source>
</evidence>
<protein>
    <submittedName>
        <fullName evidence="11">NAD-dependent protein deacetylase hst2-1</fullName>
    </submittedName>
</protein>
<proteinExistence type="inferred from homology"/>
<dbReference type="GO" id="GO:0005634">
    <property type="term" value="C:nucleus"/>
    <property type="evidence" value="ECO:0007669"/>
    <property type="project" value="TreeGrafter"/>
</dbReference>
<sequence length="457" mass="48169">MGQEESTLVDDSVAPRTLSERTLSAVAEYISSGQKKRIVVLTGAGISTAAGIPDFRSPKTGLYNNLARLNLPYAEAVFDIDYFREHPEPFYVLAQELYPGKFHPTVSHAFIALLARKGLLQMLFTQNIDCLERAAGVPAEKIIEAHGSFATQRCVDCKAEFPDDKMREHVFAGKVPRCAGTACNGIVKPDIVFFGESLPSAFGQNSHQVAMADVVLILGTSLSVYPFAGLPEMARADIPRILFNMERVGRIGNRADDVVELGPCDDGIRKLADALGWRDELERLWRDVVGDSEAERQLRSHEQQETAVEKELEKLAEGVEAMLTLNDGNGDDEDANDGDTVGAESPRDRVTTTSAQDAVADGTRPTPAQGQPGAVADAESHAAAGPSSPRVPGRPGALTDGSDSSAAGDDEPQHTAGAGGAGGGDGGDGIGVGSGVCGLEGASKASSSATEKQGRQP</sequence>
<evidence type="ECO:0000313" key="11">
    <source>
        <dbReference type="EMBL" id="KJZ74858.1"/>
    </source>
</evidence>
<dbReference type="Gene3D" id="3.40.50.1220">
    <property type="entry name" value="TPP-binding domain"/>
    <property type="match status" value="1"/>
</dbReference>
<dbReference type="InterPro" id="IPR003000">
    <property type="entry name" value="Sirtuin"/>
</dbReference>
<dbReference type="GO" id="GO:0046872">
    <property type="term" value="F:metal ion binding"/>
    <property type="evidence" value="ECO:0007669"/>
    <property type="project" value="UniProtKB-KW"/>
</dbReference>
<dbReference type="OrthoDB" id="420264at2759"/>
<feature type="compositionally biased region" description="Low complexity" evidence="9">
    <location>
        <begin position="385"/>
        <end position="407"/>
    </location>
</feature>
<feature type="active site" description="Proton acceptor" evidence="7">
    <location>
        <position position="146"/>
    </location>
</feature>
<dbReference type="InterPro" id="IPR050134">
    <property type="entry name" value="NAD-dep_sirtuin_deacylases"/>
</dbReference>
<dbReference type="SUPFAM" id="SSF52467">
    <property type="entry name" value="DHS-like NAD/FAD-binding domain"/>
    <property type="match status" value="1"/>
</dbReference>
<dbReference type="Proteomes" id="UP000054481">
    <property type="component" value="Unassembled WGS sequence"/>
</dbReference>
<keyword evidence="5 7" id="KW-0862">Zinc</keyword>
<dbReference type="InterPro" id="IPR026591">
    <property type="entry name" value="Sirtuin_cat_small_dom_sf"/>
</dbReference>
<evidence type="ECO:0000256" key="7">
    <source>
        <dbReference type="PROSITE-ProRule" id="PRU00236"/>
    </source>
</evidence>
<dbReference type="Pfam" id="PF02146">
    <property type="entry name" value="SIR2"/>
    <property type="match status" value="1"/>
</dbReference>
<dbReference type="EMBL" id="KQ030522">
    <property type="protein sequence ID" value="KJZ74858.1"/>
    <property type="molecule type" value="Genomic_DNA"/>
</dbReference>
<evidence type="ECO:0000256" key="4">
    <source>
        <dbReference type="ARBA" id="ARBA00022723"/>
    </source>
</evidence>